<evidence type="ECO:0008006" key="7">
    <source>
        <dbReference type="Google" id="ProtNLM"/>
    </source>
</evidence>
<dbReference type="PANTHER" id="PTHR31218">
    <property type="entry name" value="WAT1-RELATED PROTEIN"/>
    <property type="match status" value="1"/>
</dbReference>
<dbReference type="GO" id="GO:0022857">
    <property type="term" value="F:transmembrane transporter activity"/>
    <property type="evidence" value="ECO:0007669"/>
    <property type="project" value="InterPro"/>
</dbReference>
<evidence type="ECO:0000313" key="6">
    <source>
        <dbReference type="Proteomes" id="UP000317650"/>
    </source>
</evidence>
<organism evidence="5 6">
    <name type="scientific">Musa balbisiana</name>
    <name type="common">Banana</name>
    <dbReference type="NCBI Taxonomy" id="52838"/>
    <lineage>
        <taxon>Eukaryota</taxon>
        <taxon>Viridiplantae</taxon>
        <taxon>Streptophyta</taxon>
        <taxon>Embryophyta</taxon>
        <taxon>Tracheophyta</taxon>
        <taxon>Spermatophyta</taxon>
        <taxon>Magnoliopsida</taxon>
        <taxon>Liliopsida</taxon>
        <taxon>Zingiberales</taxon>
        <taxon>Musaceae</taxon>
        <taxon>Musa</taxon>
    </lineage>
</organism>
<keyword evidence="3 4" id="KW-0472">Membrane</keyword>
<evidence type="ECO:0000256" key="3">
    <source>
        <dbReference type="ARBA" id="ARBA00023136"/>
    </source>
</evidence>
<evidence type="ECO:0000313" key="5">
    <source>
        <dbReference type="EMBL" id="THU60327.1"/>
    </source>
</evidence>
<name>A0A4S8JEK9_MUSBA</name>
<keyword evidence="2 4" id="KW-1133">Transmembrane helix</keyword>
<dbReference type="AlphaFoldDB" id="A0A4S8JEK9"/>
<feature type="transmembrane region" description="Helical" evidence="4">
    <location>
        <begin position="29"/>
        <end position="47"/>
    </location>
</feature>
<dbReference type="Proteomes" id="UP000317650">
    <property type="component" value="Chromosome 7"/>
</dbReference>
<comment type="caution">
    <text evidence="5">The sequence shown here is derived from an EMBL/GenBank/DDBJ whole genome shotgun (WGS) entry which is preliminary data.</text>
</comment>
<keyword evidence="6" id="KW-1185">Reference proteome</keyword>
<dbReference type="InterPro" id="IPR030184">
    <property type="entry name" value="WAT1-related"/>
</dbReference>
<accession>A0A4S8JEK9</accession>
<dbReference type="GO" id="GO:0016020">
    <property type="term" value="C:membrane"/>
    <property type="evidence" value="ECO:0007669"/>
    <property type="project" value="InterPro"/>
</dbReference>
<evidence type="ECO:0000256" key="2">
    <source>
        <dbReference type="ARBA" id="ARBA00022989"/>
    </source>
</evidence>
<gene>
    <name evidence="5" type="ORF">C4D60_Mb07t11480</name>
</gene>
<sequence length="79" mass="8644">MVAVQVGFAGLNVLSKLALDDGMSPFVMIAYRQLVATLFLSPLAIFLERYIYIRCFSTISLASPSTSYCYDVSLLPSSP</sequence>
<reference evidence="5 6" key="1">
    <citation type="journal article" date="2019" name="Nat. Plants">
        <title>Genome sequencing of Musa balbisiana reveals subgenome evolution and function divergence in polyploid bananas.</title>
        <authorList>
            <person name="Yao X."/>
        </authorList>
    </citation>
    <scope>NUCLEOTIDE SEQUENCE [LARGE SCALE GENOMIC DNA]</scope>
    <source>
        <strain evidence="6">cv. DH-PKW</strain>
        <tissue evidence="5">Leaves</tissue>
    </source>
</reference>
<evidence type="ECO:0000256" key="4">
    <source>
        <dbReference type="SAM" id="Phobius"/>
    </source>
</evidence>
<protein>
    <recommendedName>
        <fullName evidence="7">WAT1-related protein</fullName>
    </recommendedName>
</protein>
<evidence type="ECO:0000256" key="1">
    <source>
        <dbReference type="ARBA" id="ARBA00022692"/>
    </source>
</evidence>
<keyword evidence="1 4" id="KW-0812">Transmembrane</keyword>
<proteinExistence type="predicted"/>
<dbReference type="EMBL" id="PYDT01000005">
    <property type="protein sequence ID" value="THU60327.1"/>
    <property type="molecule type" value="Genomic_DNA"/>
</dbReference>